<dbReference type="EMBL" id="BGZK01000079">
    <property type="protein sequence ID" value="GBP16360.1"/>
    <property type="molecule type" value="Genomic_DNA"/>
</dbReference>
<dbReference type="SUPFAM" id="SSF52540">
    <property type="entry name" value="P-loop containing nucleoside triphosphate hydrolases"/>
    <property type="match status" value="1"/>
</dbReference>
<dbReference type="AlphaFoldDB" id="A0A4C1TQU6"/>
<evidence type="ECO:0000313" key="1">
    <source>
        <dbReference type="EMBL" id="GBP16360.1"/>
    </source>
</evidence>
<protein>
    <submittedName>
        <fullName evidence="1">Uncharacterized protein</fullName>
    </submittedName>
</protein>
<name>A0A4C1TQU6_EUMVA</name>
<accession>A0A4C1TQU6</accession>
<comment type="caution">
    <text evidence="1">The sequence shown here is derived from an EMBL/GenBank/DDBJ whole genome shotgun (WGS) entry which is preliminary data.</text>
</comment>
<dbReference type="InterPro" id="IPR027417">
    <property type="entry name" value="P-loop_NTPase"/>
</dbReference>
<sequence length="133" mass="14864">MSVAQRRRRGVRARAGVCCRSSGQRRRRRRRAARAAPVFAMGWLERLRWWGGGARHEASVLVVGLDGSGKTSLLQALRPPAEAAHGPPRPAPQPTISRRLDRFHGTRSVISTCASNTRVLKTTTDHDYAKFRR</sequence>
<reference evidence="1 2" key="1">
    <citation type="journal article" date="2019" name="Commun. Biol.">
        <title>The bagworm genome reveals a unique fibroin gene that provides high tensile strength.</title>
        <authorList>
            <person name="Kono N."/>
            <person name="Nakamura H."/>
            <person name="Ohtoshi R."/>
            <person name="Tomita M."/>
            <person name="Numata K."/>
            <person name="Arakawa K."/>
        </authorList>
    </citation>
    <scope>NUCLEOTIDE SEQUENCE [LARGE SCALE GENOMIC DNA]</scope>
</reference>
<gene>
    <name evidence="1" type="ORF">EVAR_9949_1</name>
</gene>
<keyword evidence="2" id="KW-1185">Reference proteome</keyword>
<proteinExistence type="predicted"/>
<organism evidence="1 2">
    <name type="scientific">Eumeta variegata</name>
    <name type="common">Bagworm moth</name>
    <name type="synonym">Eumeta japonica</name>
    <dbReference type="NCBI Taxonomy" id="151549"/>
    <lineage>
        <taxon>Eukaryota</taxon>
        <taxon>Metazoa</taxon>
        <taxon>Ecdysozoa</taxon>
        <taxon>Arthropoda</taxon>
        <taxon>Hexapoda</taxon>
        <taxon>Insecta</taxon>
        <taxon>Pterygota</taxon>
        <taxon>Neoptera</taxon>
        <taxon>Endopterygota</taxon>
        <taxon>Lepidoptera</taxon>
        <taxon>Glossata</taxon>
        <taxon>Ditrysia</taxon>
        <taxon>Tineoidea</taxon>
        <taxon>Psychidae</taxon>
        <taxon>Oiketicinae</taxon>
        <taxon>Eumeta</taxon>
    </lineage>
</organism>
<dbReference type="OrthoDB" id="442317at2759"/>
<dbReference type="Proteomes" id="UP000299102">
    <property type="component" value="Unassembled WGS sequence"/>
</dbReference>
<dbReference type="Gene3D" id="3.40.50.300">
    <property type="entry name" value="P-loop containing nucleotide triphosphate hydrolases"/>
    <property type="match status" value="1"/>
</dbReference>
<evidence type="ECO:0000313" key="2">
    <source>
        <dbReference type="Proteomes" id="UP000299102"/>
    </source>
</evidence>